<accession>A0A947D5Q7</accession>
<evidence type="ECO:0000313" key="2">
    <source>
        <dbReference type="EMBL" id="MBT9283248.1"/>
    </source>
</evidence>
<protein>
    <submittedName>
        <fullName evidence="2">Uncharacterized protein</fullName>
    </submittedName>
</protein>
<feature type="compositionally biased region" description="Basic and acidic residues" evidence="1">
    <location>
        <begin position="47"/>
        <end position="58"/>
    </location>
</feature>
<dbReference type="AlphaFoldDB" id="A0A947D5Q7"/>
<comment type="caution">
    <text evidence="2">The sequence shown here is derived from an EMBL/GenBank/DDBJ whole genome shotgun (WGS) entry which is preliminary data.</text>
</comment>
<sequence length="68" mass="7773">MTGGSEALRAHLLERVEAGRRQIAAFLRWAHGRKGSKNFACAEKRRTESAEGKTRTDLFFEPVQQRRT</sequence>
<proteinExistence type="predicted"/>
<evidence type="ECO:0000256" key="1">
    <source>
        <dbReference type="SAM" id="MobiDB-lite"/>
    </source>
</evidence>
<evidence type="ECO:0000313" key="3">
    <source>
        <dbReference type="Proteomes" id="UP000748108"/>
    </source>
</evidence>
<dbReference type="EMBL" id="JAHHQF010000083">
    <property type="protein sequence ID" value="MBT9283248.1"/>
    <property type="molecule type" value="Genomic_DNA"/>
</dbReference>
<organism evidence="2 3">
    <name type="scientific">Hydrogenibacillus schlegelii</name>
    <name type="common">Bacillus schlegelii</name>
    <dbReference type="NCBI Taxonomy" id="1484"/>
    <lineage>
        <taxon>Bacteria</taxon>
        <taxon>Bacillati</taxon>
        <taxon>Bacillota</taxon>
        <taxon>Bacilli</taxon>
        <taxon>Bacillales</taxon>
        <taxon>Bacillales Family X. Incertae Sedis</taxon>
        <taxon>Hydrogenibacillus</taxon>
    </lineage>
</organism>
<feature type="region of interest" description="Disordered" evidence="1">
    <location>
        <begin position="47"/>
        <end position="68"/>
    </location>
</feature>
<name>A0A947D5Q7_HYDSH</name>
<gene>
    <name evidence="2" type="ORF">KM312_11515</name>
</gene>
<reference evidence="2" key="1">
    <citation type="journal article" date="2021" name="Microbiology">
        <title>Metagenomic Analysis of the Microbial Community in the Underground Coal Fire Area (Kemerovo Region, Russia) Revealed Predominance of Thermophilic Members of the Phyla Deinococcus-thermus, Aquificae, and Firmicutes.</title>
        <authorList>
            <person name="Kadnikov V."/>
            <person name="Mardanov A.V."/>
            <person name="Beletsky A.V."/>
            <person name="Karnachuk O.V."/>
            <person name="Ravin N.V."/>
        </authorList>
    </citation>
    <scope>NUCLEOTIDE SEQUENCE</scope>
    <source>
        <strain evidence="2">RBS10-49</strain>
    </source>
</reference>
<dbReference type="Proteomes" id="UP000748108">
    <property type="component" value="Unassembled WGS sequence"/>
</dbReference>